<dbReference type="EMBL" id="NIZT01000025">
    <property type="protein sequence ID" value="RBQ23403.1"/>
    <property type="molecule type" value="Genomic_DNA"/>
</dbReference>
<evidence type="ECO:0000313" key="2">
    <source>
        <dbReference type="Proteomes" id="UP000253099"/>
    </source>
</evidence>
<proteinExistence type="predicted"/>
<sequence>MVLGPNNDFLRLDKKNKLLKYLLDILKNVKDNINHGQTRSTLINNAINEKFQEEKNTFHLLI</sequence>
<reference evidence="1 2" key="1">
    <citation type="submission" date="2018-06" db="EMBL/GenBank/DDBJ databases">
        <title>Genomic insight into two independent archaeal endosymbiosis events.</title>
        <authorList>
            <person name="Lind A.E."/>
            <person name="Lewis W.H."/>
            <person name="Spang A."/>
            <person name="Guy L."/>
            <person name="Embley M.T."/>
            <person name="Ettema T.J.G."/>
        </authorList>
    </citation>
    <scope>NUCLEOTIDE SEQUENCE [LARGE SCALE GENOMIC DNA]</scope>
    <source>
        <strain evidence="1">NOE</strain>
    </source>
</reference>
<organism evidence="1 2">
    <name type="scientific">Candidatus Methanobinarius endosymbioticus</name>
    <dbReference type="NCBI Taxonomy" id="2006182"/>
    <lineage>
        <taxon>Archaea</taxon>
        <taxon>Methanobacteriati</taxon>
        <taxon>Methanobacteriota</taxon>
        <taxon>Methanomada group</taxon>
        <taxon>Methanobacteria</taxon>
        <taxon>Methanobacteriales</taxon>
        <taxon>Methanobacteriaceae</taxon>
        <taxon>Candidatus Methanobinarius</taxon>
    </lineage>
</organism>
<keyword evidence="2" id="KW-1185">Reference proteome</keyword>
<dbReference type="Proteomes" id="UP000253099">
    <property type="component" value="Unassembled WGS sequence"/>
</dbReference>
<comment type="caution">
    <text evidence="1">The sequence shown here is derived from an EMBL/GenBank/DDBJ whole genome shotgun (WGS) entry which is preliminary data.</text>
</comment>
<evidence type="ECO:0000313" key="1">
    <source>
        <dbReference type="EMBL" id="RBQ23403.1"/>
    </source>
</evidence>
<dbReference type="AlphaFoldDB" id="A0A366MC53"/>
<gene>
    <name evidence="1" type="ORF">ALNOE001_09840</name>
</gene>
<accession>A0A366MC53</accession>
<protein>
    <submittedName>
        <fullName evidence="1">Uncharacterized protein</fullName>
    </submittedName>
</protein>
<name>A0A366MC53_9EURY</name>